<dbReference type="GO" id="GO:0016020">
    <property type="term" value="C:membrane"/>
    <property type="evidence" value="ECO:0007669"/>
    <property type="project" value="TreeGrafter"/>
</dbReference>
<gene>
    <name evidence="2" type="ORF">HS961_02375</name>
</gene>
<feature type="domain" description="AB hydrolase-1" evidence="1">
    <location>
        <begin position="38"/>
        <end position="262"/>
    </location>
</feature>
<dbReference type="SUPFAM" id="SSF53474">
    <property type="entry name" value="alpha/beta-Hydrolases"/>
    <property type="match status" value="1"/>
</dbReference>
<evidence type="ECO:0000313" key="2">
    <source>
        <dbReference type="EMBL" id="QMV71774.1"/>
    </source>
</evidence>
<dbReference type="EMBL" id="CP058554">
    <property type="protein sequence ID" value="QMV71774.1"/>
    <property type="molecule type" value="Genomic_DNA"/>
</dbReference>
<evidence type="ECO:0000259" key="1">
    <source>
        <dbReference type="Pfam" id="PF12697"/>
    </source>
</evidence>
<dbReference type="InterPro" id="IPR000073">
    <property type="entry name" value="AB_hydrolase_1"/>
</dbReference>
<dbReference type="InterPro" id="IPR050266">
    <property type="entry name" value="AB_hydrolase_sf"/>
</dbReference>
<sequence>MDTMTPAAVLRRREMVCTSAGEIDVVIDAPENGAGPAIVLLPSSQRDSLDFDPLAQQLALLGHRVLRPQPRGMGRTTLPLEPLTLHGLARDVIDTVQALGGGSAVLVGHAFGHFIARVADMDHPQCVRGVVVAGAAARVFPAGMAESLDLASDSRQPAALRIAHLQRAFFAPGNDPKAWLEGWHPELRAIYRAAGRVPPKDRWWTVANAPVLDLQGAQDPWRPPESRGELQDLLGAQQVTVQVIDQASHALVVEQPVAVAAAIARWMALLPEGGGRSAGAAHGV</sequence>
<keyword evidence="2" id="KW-0378">Hydrolase</keyword>
<dbReference type="GO" id="GO:0016787">
    <property type="term" value="F:hydrolase activity"/>
    <property type="evidence" value="ECO:0007669"/>
    <property type="project" value="UniProtKB-KW"/>
</dbReference>
<dbReference type="KEGG" id="cpis:HS961_02375"/>
<dbReference type="PANTHER" id="PTHR43798:SF33">
    <property type="entry name" value="HYDROLASE, PUTATIVE (AFU_ORTHOLOGUE AFUA_2G14860)-RELATED"/>
    <property type="match status" value="1"/>
</dbReference>
<dbReference type="Proteomes" id="UP000515240">
    <property type="component" value="Chromosome"/>
</dbReference>
<dbReference type="Pfam" id="PF12697">
    <property type="entry name" value="Abhydrolase_6"/>
    <property type="match status" value="1"/>
</dbReference>
<accession>A0A7G5ECP9</accession>
<organism evidence="2 3">
    <name type="scientific">Comamonas piscis</name>
    <dbReference type="NCBI Taxonomy" id="1562974"/>
    <lineage>
        <taxon>Bacteria</taxon>
        <taxon>Pseudomonadati</taxon>
        <taxon>Pseudomonadota</taxon>
        <taxon>Betaproteobacteria</taxon>
        <taxon>Burkholderiales</taxon>
        <taxon>Comamonadaceae</taxon>
        <taxon>Comamonas</taxon>
    </lineage>
</organism>
<proteinExistence type="predicted"/>
<dbReference type="AlphaFoldDB" id="A0A7G5ECP9"/>
<dbReference type="Gene3D" id="3.40.50.1820">
    <property type="entry name" value="alpha/beta hydrolase"/>
    <property type="match status" value="1"/>
</dbReference>
<name>A0A7G5ECP9_9BURK</name>
<protein>
    <submittedName>
        <fullName evidence="2">Alpha/beta hydrolase</fullName>
    </submittedName>
</protein>
<dbReference type="InterPro" id="IPR029058">
    <property type="entry name" value="AB_hydrolase_fold"/>
</dbReference>
<keyword evidence="3" id="KW-1185">Reference proteome</keyword>
<reference evidence="2 3" key="1">
    <citation type="journal article" date="2020" name="G3 (Bethesda)">
        <title>CeMbio - The Caenorhabditis elegans Microbiome Resource.</title>
        <authorList>
            <person name="Dirksen P."/>
            <person name="Assie A."/>
            <person name="Zimmermann J."/>
            <person name="Zhang F."/>
            <person name="Tietje A.M."/>
            <person name="Marsh S.A."/>
            <person name="Felix M.A."/>
            <person name="Shapira M."/>
            <person name="Kaleta C."/>
            <person name="Schulenburg H."/>
            <person name="Samuel B."/>
        </authorList>
    </citation>
    <scope>NUCLEOTIDE SEQUENCE [LARGE SCALE GENOMIC DNA]</scope>
    <source>
        <strain evidence="2 3">BIGb0172</strain>
    </source>
</reference>
<evidence type="ECO:0000313" key="3">
    <source>
        <dbReference type="Proteomes" id="UP000515240"/>
    </source>
</evidence>
<dbReference type="RefSeq" id="WP_182326207.1">
    <property type="nucleotide sequence ID" value="NZ_CP058554.1"/>
</dbReference>
<dbReference type="PANTHER" id="PTHR43798">
    <property type="entry name" value="MONOACYLGLYCEROL LIPASE"/>
    <property type="match status" value="1"/>
</dbReference>